<evidence type="ECO:0000256" key="4">
    <source>
        <dbReference type="ARBA" id="ARBA00023163"/>
    </source>
</evidence>
<dbReference type="GO" id="GO:0000160">
    <property type="term" value="P:phosphorelay signal transduction system"/>
    <property type="evidence" value="ECO:0007669"/>
    <property type="project" value="InterPro"/>
</dbReference>
<keyword evidence="9" id="KW-1185">Reference proteome</keyword>
<dbReference type="SMART" id="SM00421">
    <property type="entry name" value="HTH_LUXR"/>
    <property type="match status" value="1"/>
</dbReference>
<proteinExistence type="predicted"/>
<dbReference type="PANTHER" id="PTHR43214">
    <property type="entry name" value="TWO-COMPONENT RESPONSE REGULATOR"/>
    <property type="match status" value="1"/>
</dbReference>
<sequence>MAAMIRVLLVDDDALVRSGLALMLGADPSIEIVGQSPDGAHAVQAVAECRPDVVLMDIRMPVMDGLTAIEHLRKNGPDPAIIVLTTFDTDAHVLRALRLGADGFLLKDTPPRDILDAIRRAAQGEPVLSPAVTRRLVDHVTRSEEIPEYERRSQTARQALDTLTEREREVALAVAAGMSNSEVGNALHLSIPTVKTYMSRVLAKLHCENRVQVAILVHDAGLGP</sequence>
<keyword evidence="1 5" id="KW-0597">Phosphoprotein</keyword>
<dbReference type="AlphaFoldDB" id="A0A839RI85"/>
<dbReference type="InterPro" id="IPR058245">
    <property type="entry name" value="NreC/VraR/RcsB-like_REC"/>
</dbReference>
<feature type="modified residue" description="4-aspartylphosphate" evidence="5">
    <location>
        <position position="57"/>
    </location>
</feature>
<dbReference type="PROSITE" id="PS00622">
    <property type="entry name" value="HTH_LUXR_1"/>
    <property type="match status" value="1"/>
</dbReference>
<dbReference type="CDD" id="cd17535">
    <property type="entry name" value="REC_NarL-like"/>
    <property type="match status" value="1"/>
</dbReference>
<dbReference type="InterPro" id="IPR001789">
    <property type="entry name" value="Sig_transdc_resp-reg_receiver"/>
</dbReference>
<dbReference type="OrthoDB" id="9808843at2"/>
<protein>
    <submittedName>
        <fullName evidence="8">DNA-binding NarL/FixJ family response regulator</fullName>
    </submittedName>
</protein>
<evidence type="ECO:0000313" key="8">
    <source>
        <dbReference type="EMBL" id="MBB3036355.1"/>
    </source>
</evidence>
<evidence type="ECO:0000256" key="2">
    <source>
        <dbReference type="ARBA" id="ARBA00023015"/>
    </source>
</evidence>
<accession>A0A839RI85</accession>
<keyword evidence="3 8" id="KW-0238">DNA-binding</keyword>
<dbReference type="InterPro" id="IPR016032">
    <property type="entry name" value="Sig_transdc_resp-reg_C-effctor"/>
</dbReference>
<dbReference type="Proteomes" id="UP000567922">
    <property type="component" value="Unassembled WGS sequence"/>
</dbReference>
<evidence type="ECO:0000256" key="5">
    <source>
        <dbReference type="PROSITE-ProRule" id="PRU00169"/>
    </source>
</evidence>
<dbReference type="SUPFAM" id="SSF46894">
    <property type="entry name" value="C-terminal effector domain of the bipartite response regulators"/>
    <property type="match status" value="1"/>
</dbReference>
<dbReference type="InterPro" id="IPR039420">
    <property type="entry name" value="WalR-like"/>
</dbReference>
<dbReference type="SUPFAM" id="SSF52172">
    <property type="entry name" value="CheY-like"/>
    <property type="match status" value="1"/>
</dbReference>
<reference evidence="8 9" key="1">
    <citation type="submission" date="2020-08" db="EMBL/GenBank/DDBJ databases">
        <title>Sequencing the genomes of 1000 actinobacteria strains.</title>
        <authorList>
            <person name="Klenk H.-P."/>
        </authorList>
    </citation>
    <scope>NUCLEOTIDE SEQUENCE [LARGE SCALE GENOMIC DNA]</scope>
    <source>
        <strain evidence="8 9">DSM 45258</strain>
    </source>
</reference>
<evidence type="ECO:0000313" key="9">
    <source>
        <dbReference type="Proteomes" id="UP000567922"/>
    </source>
</evidence>
<dbReference type="GO" id="GO:0006355">
    <property type="term" value="P:regulation of DNA-templated transcription"/>
    <property type="evidence" value="ECO:0007669"/>
    <property type="project" value="InterPro"/>
</dbReference>
<dbReference type="SMART" id="SM00448">
    <property type="entry name" value="REC"/>
    <property type="match status" value="1"/>
</dbReference>
<dbReference type="InterPro" id="IPR011006">
    <property type="entry name" value="CheY-like_superfamily"/>
</dbReference>
<evidence type="ECO:0000256" key="1">
    <source>
        <dbReference type="ARBA" id="ARBA00022553"/>
    </source>
</evidence>
<dbReference type="EMBL" id="JACHWS010000001">
    <property type="protein sequence ID" value="MBB3036355.1"/>
    <property type="molecule type" value="Genomic_DNA"/>
</dbReference>
<comment type="caution">
    <text evidence="8">The sequence shown here is derived from an EMBL/GenBank/DDBJ whole genome shotgun (WGS) entry which is preliminary data.</text>
</comment>
<name>A0A839RI85_9ACTN</name>
<dbReference type="PROSITE" id="PS50043">
    <property type="entry name" value="HTH_LUXR_2"/>
    <property type="match status" value="1"/>
</dbReference>
<dbReference type="InterPro" id="IPR000792">
    <property type="entry name" value="Tscrpt_reg_LuxR_C"/>
</dbReference>
<dbReference type="PANTHER" id="PTHR43214:SF24">
    <property type="entry name" value="TRANSCRIPTIONAL REGULATORY PROTEIN NARL-RELATED"/>
    <property type="match status" value="1"/>
</dbReference>
<gene>
    <name evidence="8" type="ORF">FHU29_000789</name>
</gene>
<dbReference type="PRINTS" id="PR00038">
    <property type="entry name" value="HTHLUXR"/>
</dbReference>
<dbReference type="PROSITE" id="PS50110">
    <property type="entry name" value="RESPONSE_REGULATORY"/>
    <property type="match status" value="1"/>
</dbReference>
<dbReference type="GO" id="GO:0003677">
    <property type="term" value="F:DNA binding"/>
    <property type="evidence" value="ECO:0007669"/>
    <property type="project" value="UniProtKB-KW"/>
</dbReference>
<dbReference type="CDD" id="cd06170">
    <property type="entry name" value="LuxR_C_like"/>
    <property type="match status" value="1"/>
</dbReference>
<feature type="domain" description="HTH luxR-type" evidence="6">
    <location>
        <begin position="156"/>
        <end position="221"/>
    </location>
</feature>
<evidence type="ECO:0000259" key="7">
    <source>
        <dbReference type="PROSITE" id="PS50110"/>
    </source>
</evidence>
<evidence type="ECO:0000259" key="6">
    <source>
        <dbReference type="PROSITE" id="PS50043"/>
    </source>
</evidence>
<dbReference type="Gene3D" id="3.40.50.2300">
    <property type="match status" value="1"/>
</dbReference>
<organism evidence="8 9">
    <name type="scientific">Hoyosella altamirensis</name>
    <dbReference type="NCBI Taxonomy" id="616997"/>
    <lineage>
        <taxon>Bacteria</taxon>
        <taxon>Bacillati</taxon>
        <taxon>Actinomycetota</taxon>
        <taxon>Actinomycetes</taxon>
        <taxon>Mycobacteriales</taxon>
        <taxon>Hoyosellaceae</taxon>
        <taxon>Hoyosella</taxon>
    </lineage>
</organism>
<dbReference type="Pfam" id="PF00196">
    <property type="entry name" value="GerE"/>
    <property type="match status" value="1"/>
</dbReference>
<feature type="domain" description="Response regulatory" evidence="7">
    <location>
        <begin position="6"/>
        <end position="122"/>
    </location>
</feature>
<keyword evidence="2" id="KW-0805">Transcription regulation</keyword>
<dbReference type="Pfam" id="PF00072">
    <property type="entry name" value="Response_reg"/>
    <property type="match status" value="1"/>
</dbReference>
<keyword evidence="4" id="KW-0804">Transcription</keyword>
<evidence type="ECO:0000256" key="3">
    <source>
        <dbReference type="ARBA" id="ARBA00023125"/>
    </source>
</evidence>